<protein>
    <submittedName>
        <fullName evidence="4">Tetratricopeptide repeat protein</fullName>
    </submittedName>
</protein>
<dbReference type="EMBL" id="VMNW02000077">
    <property type="protein sequence ID" value="KAA9153337.1"/>
    <property type="molecule type" value="Genomic_DNA"/>
</dbReference>
<dbReference type="GO" id="GO:0035269">
    <property type="term" value="P:protein O-linked glycosylation via mannose"/>
    <property type="evidence" value="ECO:0007669"/>
    <property type="project" value="TreeGrafter"/>
</dbReference>
<dbReference type="GO" id="GO:0030968">
    <property type="term" value="P:endoplasmic reticulum unfolded protein response"/>
    <property type="evidence" value="ECO:0007669"/>
    <property type="project" value="TreeGrafter"/>
</dbReference>
<feature type="transmembrane region" description="Helical" evidence="3">
    <location>
        <begin position="248"/>
        <end position="268"/>
    </location>
</feature>
<dbReference type="SMART" id="SM00028">
    <property type="entry name" value="TPR"/>
    <property type="match status" value="2"/>
</dbReference>
<evidence type="ECO:0000313" key="5">
    <source>
        <dbReference type="Proteomes" id="UP000319769"/>
    </source>
</evidence>
<keyword evidence="3" id="KW-0472">Membrane</keyword>
<keyword evidence="1" id="KW-0677">Repeat</keyword>
<sequence>MKRVQALMDLRRWDEARAELASIIGGEPGNGQLWLVMSSLELLAGDPVRALEAADRAIGLGVVTAHSLLLRASALSAASRDAEALDATRQALALAPDNVDAHVRMARLLARRRNHSAEAEKHARRALELAPDNASAHLALGLAYVSAGGKASARRAREPLAVAASLAPDDPDVLSTMASVDLRLGKAGRAVRRFASVLRNVPGHATSLYNLPIAVWAYLVRSRFVVLGLGLAALLGSAFGAVAEGSAAVVVTHVVATAVLAGLAWLLLIRRTVRIFPPGMRTAAVTVLGRDRLSRPIVLGVAWAVCCWLALTAVPWPRLAFYLLVAGNLGYALGLLVARRRLAALSRHADEVRRAAWAVVVTGKNPG</sequence>
<comment type="caution">
    <text evidence="4">The sequence shown here is derived from an EMBL/GenBank/DDBJ whole genome shotgun (WGS) entry which is preliminary data.</text>
</comment>
<name>A0A5N0UQ79_9PSEU</name>
<dbReference type="InterPro" id="IPR052346">
    <property type="entry name" value="O-mannosyl-transferase_TMTC"/>
</dbReference>
<evidence type="ECO:0000256" key="2">
    <source>
        <dbReference type="ARBA" id="ARBA00022803"/>
    </source>
</evidence>
<dbReference type="Proteomes" id="UP000319769">
    <property type="component" value="Unassembled WGS sequence"/>
</dbReference>
<dbReference type="InterPro" id="IPR011990">
    <property type="entry name" value="TPR-like_helical_dom_sf"/>
</dbReference>
<dbReference type="RefSeq" id="WP_144757047.1">
    <property type="nucleotide sequence ID" value="NZ_VMNW02000077.1"/>
</dbReference>
<keyword evidence="2" id="KW-0802">TPR repeat</keyword>
<keyword evidence="3" id="KW-1133">Transmembrane helix</keyword>
<dbReference type="SUPFAM" id="SSF48452">
    <property type="entry name" value="TPR-like"/>
    <property type="match status" value="1"/>
</dbReference>
<gene>
    <name evidence="4" type="ORF">FPZ12_034785</name>
</gene>
<dbReference type="PANTHER" id="PTHR44227:SF3">
    <property type="entry name" value="PROTEIN O-MANNOSYL-TRANSFERASE TMTC4"/>
    <property type="match status" value="1"/>
</dbReference>
<keyword evidence="3" id="KW-0812">Transmembrane</keyword>
<dbReference type="PANTHER" id="PTHR44227">
    <property type="match status" value="1"/>
</dbReference>
<feature type="transmembrane region" description="Helical" evidence="3">
    <location>
        <begin position="224"/>
        <end position="242"/>
    </location>
</feature>
<feature type="transmembrane region" description="Helical" evidence="3">
    <location>
        <begin position="320"/>
        <end position="338"/>
    </location>
</feature>
<evidence type="ECO:0000256" key="1">
    <source>
        <dbReference type="ARBA" id="ARBA00022737"/>
    </source>
</evidence>
<reference evidence="4" key="1">
    <citation type="submission" date="2019-09" db="EMBL/GenBank/DDBJ databases">
        <authorList>
            <person name="Teo W.F.A."/>
            <person name="Duangmal K."/>
        </authorList>
    </citation>
    <scope>NUCLEOTIDE SEQUENCE [LARGE SCALE GENOMIC DNA]</scope>
    <source>
        <strain evidence="4">K81G1</strain>
    </source>
</reference>
<keyword evidence="5" id="KW-1185">Reference proteome</keyword>
<proteinExistence type="predicted"/>
<evidence type="ECO:0000256" key="3">
    <source>
        <dbReference type="SAM" id="Phobius"/>
    </source>
</evidence>
<dbReference type="InterPro" id="IPR019734">
    <property type="entry name" value="TPR_rpt"/>
</dbReference>
<dbReference type="AlphaFoldDB" id="A0A5N0UQ79"/>
<feature type="transmembrane region" description="Helical" evidence="3">
    <location>
        <begin position="297"/>
        <end position="314"/>
    </location>
</feature>
<organism evidence="4 5">
    <name type="scientific">Amycolatopsis acidicola</name>
    <dbReference type="NCBI Taxonomy" id="2596893"/>
    <lineage>
        <taxon>Bacteria</taxon>
        <taxon>Bacillati</taxon>
        <taxon>Actinomycetota</taxon>
        <taxon>Actinomycetes</taxon>
        <taxon>Pseudonocardiales</taxon>
        <taxon>Pseudonocardiaceae</taxon>
        <taxon>Amycolatopsis</taxon>
    </lineage>
</organism>
<accession>A0A5N0UQ79</accession>
<evidence type="ECO:0000313" key="4">
    <source>
        <dbReference type="EMBL" id="KAA9153337.1"/>
    </source>
</evidence>
<dbReference type="GO" id="GO:0000030">
    <property type="term" value="F:mannosyltransferase activity"/>
    <property type="evidence" value="ECO:0007669"/>
    <property type="project" value="TreeGrafter"/>
</dbReference>
<dbReference type="OrthoDB" id="3686302at2"/>
<dbReference type="Gene3D" id="1.25.40.10">
    <property type="entry name" value="Tetratricopeptide repeat domain"/>
    <property type="match status" value="1"/>
</dbReference>